<dbReference type="InterPro" id="IPR011701">
    <property type="entry name" value="MFS"/>
</dbReference>
<keyword evidence="2 5" id="KW-0812">Transmembrane</keyword>
<dbReference type="PROSITE" id="PS50850">
    <property type="entry name" value="MFS"/>
    <property type="match status" value="1"/>
</dbReference>
<proteinExistence type="predicted"/>
<feature type="transmembrane region" description="Helical" evidence="5">
    <location>
        <begin position="47"/>
        <end position="67"/>
    </location>
</feature>
<dbReference type="STRING" id="1122192.SAMN02745673_03563"/>
<evidence type="ECO:0000313" key="8">
    <source>
        <dbReference type="Proteomes" id="UP000190637"/>
    </source>
</evidence>
<dbReference type="PRINTS" id="PR01035">
    <property type="entry name" value="TCRTETA"/>
</dbReference>
<dbReference type="SUPFAM" id="SSF103473">
    <property type="entry name" value="MFS general substrate transporter"/>
    <property type="match status" value="1"/>
</dbReference>
<dbReference type="Gene3D" id="1.20.1250.20">
    <property type="entry name" value="MFS general substrate transporter like domains"/>
    <property type="match status" value="1"/>
</dbReference>
<reference evidence="7 8" key="1">
    <citation type="submission" date="2017-02" db="EMBL/GenBank/DDBJ databases">
        <authorList>
            <person name="Peterson S.W."/>
        </authorList>
    </citation>
    <scope>NUCLEOTIDE SEQUENCE [LARGE SCALE GENOMIC DNA]</scope>
    <source>
        <strain evidence="7 8">DSM 45154</strain>
    </source>
</reference>
<feature type="transmembrane region" description="Helical" evidence="5">
    <location>
        <begin position="79"/>
        <end position="98"/>
    </location>
</feature>
<gene>
    <name evidence="7" type="ORF">SAMN02745673_03563</name>
</gene>
<organism evidence="7 8">
    <name type="scientific">Marinactinospora thermotolerans DSM 45154</name>
    <dbReference type="NCBI Taxonomy" id="1122192"/>
    <lineage>
        <taxon>Bacteria</taxon>
        <taxon>Bacillati</taxon>
        <taxon>Actinomycetota</taxon>
        <taxon>Actinomycetes</taxon>
        <taxon>Streptosporangiales</taxon>
        <taxon>Nocardiopsidaceae</taxon>
        <taxon>Marinactinospora</taxon>
    </lineage>
</organism>
<keyword evidence="3 5" id="KW-1133">Transmembrane helix</keyword>
<sequence>MTSEKDVAGNGRWLVWLLGSVVLTQTALNLARPLLSYRAISFGADELAIGLITAAYALVSVVSAVPLGRFTDRYPRSPLVIVAGTLLLAAAPVLMALSTSLWTLALGGTVLGLGHLVFMIAGQGLVARLSPEDGLDRNFGWFTAAVSVGQMAGPALAGALLGEASGAALREPTRMALLVAVVVALLALPGLLGVARGGGGRVPPTPERGPRLPLTGLLRSPGIPTGLFVSLALLAAVDILTAYLPLIAEQNGIAPTVAGALLSLRAAASIASRLLLPVLLRRWSRRALIVVSAAGAAVALAVVPLPLSGPAVMAVALGVGGFLLGLGQPLTMTTVVRAVPASARSTALALRLMSNRVGQVAMPAGASLVATATGVGGALWFTCAVLALAAGAAARTPGD</sequence>
<evidence type="ECO:0000259" key="6">
    <source>
        <dbReference type="PROSITE" id="PS50850"/>
    </source>
</evidence>
<dbReference type="InterPro" id="IPR036259">
    <property type="entry name" value="MFS_trans_sf"/>
</dbReference>
<evidence type="ECO:0000313" key="7">
    <source>
        <dbReference type="EMBL" id="SKA27404.1"/>
    </source>
</evidence>
<protein>
    <submittedName>
        <fullName evidence="7">Predicted arabinose efflux permease, MFS family</fullName>
    </submittedName>
</protein>
<dbReference type="InterPro" id="IPR001958">
    <property type="entry name" value="Tet-R_TetA/multi-R_MdtG-like"/>
</dbReference>
<dbReference type="InterPro" id="IPR020846">
    <property type="entry name" value="MFS_dom"/>
</dbReference>
<dbReference type="GO" id="GO:0005886">
    <property type="term" value="C:plasma membrane"/>
    <property type="evidence" value="ECO:0007669"/>
    <property type="project" value="UniProtKB-SubCell"/>
</dbReference>
<feature type="transmembrane region" description="Helical" evidence="5">
    <location>
        <begin position="360"/>
        <end position="393"/>
    </location>
</feature>
<keyword evidence="4 5" id="KW-0472">Membrane</keyword>
<feature type="transmembrane region" description="Helical" evidence="5">
    <location>
        <begin position="139"/>
        <end position="162"/>
    </location>
</feature>
<evidence type="ECO:0000256" key="3">
    <source>
        <dbReference type="ARBA" id="ARBA00022989"/>
    </source>
</evidence>
<feature type="transmembrane region" description="Helical" evidence="5">
    <location>
        <begin position="12"/>
        <end position="35"/>
    </location>
</feature>
<keyword evidence="8" id="KW-1185">Reference proteome</keyword>
<dbReference type="OrthoDB" id="4612864at2"/>
<dbReference type="EMBL" id="FUWS01000009">
    <property type="protein sequence ID" value="SKA27404.1"/>
    <property type="molecule type" value="Genomic_DNA"/>
</dbReference>
<feature type="transmembrane region" description="Helical" evidence="5">
    <location>
        <begin position="104"/>
        <end position="127"/>
    </location>
</feature>
<dbReference type="InterPro" id="IPR052528">
    <property type="entry name" value="Sugar_transport-like"/>
</dbReference>
<dbReference type="PANTHER" id="PTHR23526:SF4">
    <property type="entry name" value="INTEGRAL MEMBRANE TRANSPORT PROTEIN"/>
    <property type="match status" value="1"/>
</dbReference>
<comment type="subcellular location">
    <subcellularLocation>
        <location evidence="1">Cell membrane</location>
        <topology evidence="1">Multi-pass membrane protein</topology>
    </subcellularLocation>
</comment>
<feature type="transmembrane region" description="Helical" evidence="5">
    <location>
        <begin position="288"/>
        <end position="307"/>
    </location>
</feature>
<feature type="transmembrane region" description="Helical" evidence="5">
    <location>
        <begin position="313"/>
        <end position="339"/>
    </location>
</feature>
<dbReference type="AlphaFoldDB" id="A0A1T4SGH8"/>
<feature type="transmembrane region" description="Helical" evidence="5">
    <location>
        <begin position="253"/>
        <end position="276"/>
    </location>
</feature>
<dbReference type="GO" id="GO:0022857">
    <property type="term" value="F:transmembrane transporter activity"/>
    <property type="evidence" value="ECO:0007669"/>
    <property type="project" value="InterPro"/>
</dbReference>
<feature type="domain" description="Major facilitator superfamily (MFS) profile" evidence="6">
    <location>
        <begin position="13"/>
        <end position="399"/>
    </location>
</feature>
<feature type="transmembrane region" description="Helical" evidence="5">
    <location>
        <begin position="174"/>
        <end position="195"/>
    </location>
</feature>
<dbReference type="PANTHER" id="PTHR23526">
    <property type="entry name" value="INTEGRAL MEMBRANE TRANSPORT PROTEIN-RELATED"/>
    <property type="match status" value="1"/>
</dbReference>
<evidence type="ECO:0000256" key="4">
    <source>
        <dbReference type="ARBA" id="ARBA00023136"/>
    </source>
</evidence>
<dbReference type="Pfam" id="PF07690">
    <property type="entry name" value="MFS_1"/>
    <property type="match status" value="1"/>
</dbReference>
<evidence type="ECO:0000256" key="1">
    <source>
        <dbReference type="ARBA" id="ARBA00004651"/>
    </source>
</evidence>
<accession>A0A1T4SGH8</accession>
<evidence type="ECO:0000256" key="5">
    <source>
        <dbReference type="SAM" id="Phobius"/>
    </source>
</evidence>
<dbReference type="Proteomes" id="UP000190637">
    <property type="component" value="Unassembled WGS sequence"/>
</dbReference>
<name>A0A1T4SGH8_9ACTN</name>
<dbReference type="RefSeq" id="WP_078762811.1">
    <property type="nucleotide sequence ID" value="NZ_FUWS01000009.1"/>
</dbReference>
<feature type="transmembrane region" description="Helical" evidence="5">
    <location>
        <begin position="227"/>
        <end position="247"/>
    </location>
</feature>
<evidence type="ECO:0000256" key="2">
    <source>
        <dbReference type="ARBA" id="ARBA00022692"/>
    </source>
</evidence>